<organism evidence="2">
    <name type="scientific">viral metagenome</name>
    <dbReference type="NCBI Taxonomy" id="1070528"/>
    <lineage>
        <taxon>unclassified sequences</taxon>
        <taxon>metagenomes</taxon>
        <taxon>organismal metagenomes</taxon>
    </lineage>
</organism>
<protein>
    <submittedName>
        <fullName evidence="2">Uncharacterized protein</fullName>
    </submittedName>
</protein>
<proteinExistence type="predicted"/>
<dbReference type="AlphaFoldDB" id="A0A6M3J126"/>
<keyword evidence="1" id="KW-1133">Transmembrane helix</keyword>
<sequence length="90" mass="9339">MALTTDDRQEIRQAITDAVTSSIGPLVQHVSGLETRLYGQGQNAGDVGELRSTVGGLSKRVNRNEVLLALIIGSGGVTGGIFTAVRLFGG</sequence>
<gene>
    <name evidence="2" type="ORF">MM415B00708_0006</name>
</gene>
<feature type="transmembrane region" description="Helical" evidence="1">
    <location>
        <begin position="66"/>
        <end position="88"/>
    </location>
</feature>
<keyword evidence="1" id="KW-0812">Transmembrane</keyword>
<evidence type="ECO:0000313" key="2">
    <source>
        <dbReference type="EMBL" id="QJA62871.1"/>
    </source>
</evidence>
<name>A0A6M3J126_9ZZZZ</name>
<dbReference type="EMBL" id="MT141484">
    <property type="protein sequence ID" value="QJA62871.1"/>
    <property type="molecule type" value="Genomic_DNA"/>
</dbReference>
<evidence type="ECO:0000256" key="1">
    <source>
        <dbReference type="SAM" id="Phobius"/>
    </source>
</evidence>
<reference evidence="2" key="1">
    <citation type="submission" date="2020-03" db="EMBL/GenBank/DDBJ databases">
        <title>The deep terrestrial virosphere.</title>
        <authorList>
            <person name="Holmfeldt K."/>
            <person name="Nilsson E."/>
            <person name="Simone D."/>
            <person name="Lopez-Fernandez M."/>
            <person name="Wu X."/>
            <person name="de Brujin I."/>
            <person name="Lundin D."/>
            <person name="Andersson A."/>
            <person name="Bertilsson S."/>
            <person name="Dopson M."/>
        </authorList>
    </citation>
    <scope>NUCLEOTIDE SEQUENCE</scope>
    <source>
        <strain evidence="2">MM415B00708</strain>
    </source>
</reference>
<keyword evidence="1" id="KW-0472">Membrane</keyword>
<accession>A0A6M3J126</accession>